<name>A0A0B1TKS9_OESDE</name>
<dbReference type="SUPFAM" id="SSF57756">
    <property type="entry name" value="Retrovirus zinc finger-like domains"/>
    <property type="match status" value="1"/>
</dbReference>
<evidence type="ECO:0000313" key="5">
    <source>
        <dbReference type="Proteomes" id="UP000053660"/>
    </source>
</evidence>
<keyword evidence="1" id="KW-0863">Zinc-finger</keyword>
<evidence type="ECO:0000256" key="2">
    <source>
        <dbReference type="SAM" id="MobiDB-lite"/>
    </source>
</evidence>
<dbReference type="InterPro" id="IPR001878">
    <property type="entry name" value="Znf_CCHC"/>
</dbReference>
<dbReference type="PROSITE" id="PS50158">
    <property type="entry name" value="ZF_CCHC"/>
    <property type="match status" value="1"/>
</dbReference>
<dbReference type="SMART" id="SM00343">
    <property type="entry name" value="ZnF_C2HC"/>
    <property type="match status" value="1"/>
</dbReference>
<proteinExistence type="predicted"/>
<keyword evidence="1" id="KW-0862">Zinc</keyword>
<dbReference type="OrthoDB" id="5865526at2759"/>
<dbReference type="GO" id="GO:0003676">
    <property type="term" value="F:nucleic acid binding"/>
    <property type="evidence" value="ECO:0007669"/>
    <property type="project" value="InterPro"/>
</dbReference>
<dbReference type="GO" id="GO:0019899">
    <property type="term" value="F:enzyme binding"/>
    <property type="evidence" value="ECO:0007669"/>
    <property type="project" value="UniProtKB-ARBA"/>
</dbReference>
<organism evidence="4 5">
    <name type="scientific">Oesophagostomum dentatum</name>
    <name type="common">Nodular worm</name>
    <dbReference type="NCBI Taxonomy" id="61180"/>
    <lineage>
        <taxon>Eukaryota</taxon>
        <taxon>Metazoa</taxon>
        <taxon>Ecdysozoa</taxon>
        <taxon>Nematoda</taxon>
        <taxon>Chromadorea</taxon>
        <taxon>Rhabditida</taxon>
        <taxon>Rhabditina</taxon>
        <taxon>Rhabditomorpha</taxon>
        <taxon>Strongyloidea</taxon>
        <taxon>Strongylidae</taxon>
        <taxon>Oesophagostomum</taxon>
    </lineage>
</organism>
<reference evidence="4 5" key="1">
    <citation type="submission" date="2014-03" db="EMBL/GenBank/DDBJ databases">
        <title>Draft genome of the hookworm Oesophagostomum dentatum.</title>
        <authorList>
            <person name="Mitreva M."/>
        </authorList>
    </citation>
    <scope>NUCLEOTIDE SEQUENCE [LARGE SCALE GENOMIC DNA]</scope>
    <source>
        <strain evidence="4 5">OD-Hann</strain>
    </source>
</reference>
<feature type="region of interest" description="Disordered" evidence="2">
    <location>
        <begin position="115"/>
        <end position="134"/>
    </location>
</feature>
<feature type="domain" description="CCHC-type" evidence="3">
    <location>
        <begin position="14"/>
        <end position="30"/>
    </location>
</feature>
<dbReference type="GO" id="GO:0005737">
    <property type="term" value="C:cytoplasm"/>
    <property type="evidence" value="ECO:0007669"/>
    <property type="project" value="UniProtKB-ARBA"/>
</dbReference>
<dbReference type="InterPro" id="IPR036875">
    <property type="entry name" value="Znf_CCHC_sf"/>
</dbReference>
<protein>
    <submittedName>
        <fullName evidence="4">Zinc knuckle</fullName>
    </submittedName>
</protein>
<dbReference type="AlphaFoldDB" id="A0A0B1TKS9"/>
<keyword evidence="5" id="KW-1185">Reference proteome</keyword>
<dbReference type="Gene3D" id="4.10.60.10">
    <property type="entry name" value="Zinc finger, CCHC-type"/>
    <property type="match status" value="1"/>
</dbReference>
<accession>A0A0B1TKS9</accession>
<gene>
    <name evidence="4" type="ORF">OESDEN_03596</name>
</gene>
<evidence type="ECO:0000256" key="1">
    <source>
        <dbReference type="PROSITE-ProRule" id="PRU00047"/>
    </source>
</evidence>
<dbReference type="EMBL" id="KN549668">
    <property type="protein sequence ID" value="KHJ96442.1"/>
    <property type="molecule type" value="Genomic_DNA"/>
</dbReference>
<dbReference type="GO" id="GO:0008270">
    <property type="term" value="F:zinc ion binding"/>
    <property type="evidence" value="ECO:0007669"/>
    <property type="project" value="UniProtKB-KW"/>
</dbReference>
<evidence type="ECO:0000259" key="3">
    <source>
        <dbReference type="PROSITE" id="PS50158"/>
    </source>
</evidence>
<sequence length="193" mass="21674">MDKVVRPGKHSKGRCYNCHMRGHLAIDCKNPRQKQRSSNQAPLLGRKTTTTVEILGNQWQALLDTGSEVSIPPIRILQQAMKNIVDIDSEIEELQLDKTTRIVDASGDVREIYGGGKSEYQRGSDQRRSRKRGHKGLKVGVWEDVYTIGNQGASAVNMLSKQHAVMTAEERMRFLQTLLVQNRGGQELSDSMN</sequence>
<keyword evidence="1" id="KW-0479">Metal-binding</keyword>
<dbReference type="Proteomes" id="UP000053660">
    <property type="component" value="Unassembled WGS sequence"/>
</dbReference>
<evidence type="ECO:0000313" key="4">
    <source>
        <dbReference type="EMBL" id="KHJ96442.1"/>
    </source>
</evidence>